<name>A0A1M5MK34_9BACT</name>
<dbReference type="Proteomes" id="UP000184212">
    <property type="component" value="Unassembled WGS sequence"/>
</dbReference>
<dbReference type="AlphaFoldDB" id="A0A1M5MK34"/>
<organism evidence="1 2">
    <name type="scientific">Chryseolinea serpens</name>
    <dbReference type="NCBI Taxonomy" id="947013"/>
    <lineage>
        <taxon>Bacteria</taxon>
        <taxon>Pseudomonadati</taxon>
        <taxon>Bacteroidota</taxon>
        <taxon>Cytophagia</taxon>
        <taxon>Cytophagales</taxon>
        <taxon>Fulvivirgaceae</taxon>
        <taxon>Chryseolinea</taxon>
    </lineage>
</organism>
<accession>A0A1M5MK34</accession>
<gene>
    <name evidence="1" type="ORF">SAMN04488109_1795</name>
</gene>
<sequence length="146" mass="16494">MRNGLIMGSRKKVFTGPGISTTHPIVISPVFGLVNLQPSCRLTCCNSFKRESHRYLSPLAACLLMFHSIFKRPLLNYQKNLASEYSSSRAGGSKIRNGLSPIVPLRSLPLRPLTNFFPWLRRPSIMEVSVPLRNVCVRAFLFYLAR</sequence>
<keyword evidence="2" id="KW-1185">Reference proteome</keyword>
<protein>
    <submittedName>
        <fullName evidence="1">Uncharacterized protein</fullName>
    </submittedName>
</protein>
<dbReference type="EMBL" id="FQWQ01000001">
    <property type="protein sequence ID" value="SHG77864.1"/>
    <property type="molecule type" value="Genomic_DNA"/>
</dbReference>
<proteinExistence type="predicted"/>
<evidence type="ECO:0000313" key="1">
    <source>
        <dbReference type="EMBL" id="SHG77864.1"/>
    </source>
</evidence>
<reference evidence="1 2" key="1">
    <citation type="submission" date="2016-11" db="EMBL/GenBank/DDBJ databases">
        <authorList>
            <person name="Jaros S."/>
            <person name="Januszkiewicz K."/>
            <person name="Wedrychowicz H."/>
        </authorList>
    </citation>
    <scope>NUCLEOTIDE SEQUENCE [LARGE SCALE GENOMIC DNA]</scope>
    <source>
        <strain evidence="1 2">DSM 24574</strain>
    </source>
</reference>
<evidence type="ECO:0000313" key="2">
    <source>
        <dbReference type="Proteomes" id="UP000184212"/>
    </source>
</evidence>